<dbReference type="Proteomes" id="UP000054144">
    <property type="component" value="Unassembled WGS sequence"/>
</dbReference>
<reference evidence="1 2" key="1">
    <citation type="journal article" date="2015" name="Fungal Genet. Biol.">
        <title>Evolution of novel wood decay mechanisms in Agaricales revealed by the genome sequences of Fistulina hepatica and Cylindrobasidium torrendii.</title>
        <authorList>
            <person name="Floudas D."/>
            <person name="Held B.W."/>
            <person name="Riley R."/>
            <person name="Nagy L.G."/>
            <person name="Koehler G."/>
            <person name="Ransdell A.S."/>
            <person name="Younus H."/>
            <person name="Chow J."/>
            <person name="Chiniquy J."/>
            <person name="Lipzen A."/>
            <person name="Tritt A."/>
            <person name="Sun H."/>
            <person name="Haridas S."/>
            <person name="LaButti K."/>
            <person name="Ohm R.A."/>
            <person name="Kues U."/>
            <person name="Blanchette R.A."/>
            <person name="Grigoriev I.V."/>
            <person name="Minto R.E."/>
            <person name="Hibbett D.S."/>
        </authorList>
    </citation>
    <scope>NUCLEOTIDE SEQUENCE [LARGE SCALE GENOMIC DNA]</scope>
    <source>
        <strain evidence="1 2">ATCC 64428</strain>
    </source>
</reference>
<organism evidence="1 2">
    <name type="scientific">Fistulina hepatica ATCC 64428</name>
    <dbReference type="NCBI Taxonomy" id="1128425"/>
    <lineage>
        <taxon>Eukaryota</taxon>
        <taxon>Fungi</taxon>
        <taxon>Dikarya</taxon>
        <taxon>Basidiomycota</taxon>
        <taxon>Agaricomycotina</taxon>
        <taxon>Agaricomycetes</taxon>
        <taxon>Agaricomycetidae</taxon>
        <taxon>Agaricales</taxon>
        <taxon>Fistulinaceae</taxon>
        <taxon>Fistulina</taxon>
    </lineage>
</organism>
<name>A0A0D7AB17_9AGAR</name>
<dbReference type="EMBL" id="KN881931">
    <property type="protein sequence ID" value="KIY47609.1"/>
    <property type="molecule type" value="Genomic_DNA"/>
</dbReference>
<sequence length="127" mass="14507">MQVNGTPPEDFLPELCPRLGIPLSDVRSYKQVVLSFGNLTPTPATVWAGSGQQEGGQQMINIIIVLHQEEYRAIVDAQPNQFNILHWQLVDTPYTWLTEGFLYTKDSCTFKVLNHEDLLHLFQQCYV</sequence>
<proteinExistence type="predicted"/>
<evidence type="ECO:0000313" key="1">
    <source>
        <dbReference type="EMBL" id="KIY47609.1"/>
    </source>
</evidence>
<protein>
    <submittedName>
        <fullName evidence="1">Uncharacterized protein</fullName>
    </submittedName>
</protein>
<keyword evidence="2" id="KW-1185">Reference proteome</keyword>
<dbReference type="AlphaFoldDB" id="A0A0D7AB17"/>
<gene>
    <name evidence="1" type="ORF">FISHEDRAFT_59572</name>
</gene>
<evidence type="ECO:0000313" key="2">
    <source>
        <dbReference type="Proteomes" id="UP000054144"/>
    </source>
</evidence>
<accession>A0A0D7AB17</accession>